<evidence type="ECO:0000313" key="1">
    <source>
        <dbReference type="EMBL" id="EKB49862.1"/>
    </source>
</evidence>
<accession>K1LCC1</accession>
<evidence type="ECO:0000313" key="2">
    <source>
        <dbReference type="Proteomes" id="UP000004478"/>
    </source>
</evidence>
<dbReference type="Proteomes" id="UP000004478">
    <property type="component" value="Unassembled WGS sequence"/>
</dbReference>
<gene>
    <name evidence="1" type="ORF">B879_01526</name>
</gene>
<evidence type="ECO:0008006" key="3">
    <source>
        <dbReference type="Google" id="ProtNLM"/>
    </source>
</evidence>
<comment type="caution">
    <text evidence="1">The sequence shown here is derived from an EMBL/GenBank/DDBJ whole genome shotgun (WGS) entry which is preliminary data.</text>
</comment>
<dbReference type="EMBL" id="AMGM01000017">
    <property type="protein sequence ID" value="EKB49862.1"/>
    <property type="molecule type" value="Genomic_DNA"/>
</dbReference>
<keyword evidence="2" id="KW-1185">Reference proteome</keyword>
<protein>
    <recommendedName>
        <fullName evidence="3">DUF4402 domain-containing protein</fullName>
    </recommendedName>
</protein>
<reference evidence="1 2" key="1">
    <citation type="journal article" date="2012" name="J. Bacteriol.">
        <title>Draft Genome Sequence of Cecembia lonarensis Strain LW9T, Isolated from Lonar Lake, a Haloalkaline Lake in India.</title>
        <authorList>
            <person name="Shivaji S."/>
            <person name="Ara S."/>
            <person name="Singh A."/>
            <person name="Pinnaka A.K."/>
        </authorList>
    </citation>
    <scope>NUCLEOTIDE SEQUENCE [LARGE SCALE GENOMIC DNA]</scope>
    <source>
        <strain evidence="1 2">LW9</strain>
    </source>
</reference>
<sequence length="160" mass="17769">MIVLFTMLGLQELHAQSLKTLTISASATVTDNLQMITIRHLDLISPEVEDGYIEISPIYSSYAGMFKIIGNPNAKIRITYLQSETLREQNDGIGVVEARYIMSAAEKDIQQQSQLLDVGEAVVPIGDNGELFIWLGAILDFSDALPGLYLSEFILEIEYI</sequence>
<organism evidence="1 2">
    <name type="scientific">Cecembia lonarensis (strain CCUG 58316 / KCTC 22772 / LW9)</name>
    <dbReference type="NCBI Taxonomy" id="1225176"/>
    <lineage>
        <taxon>Bacteria</taxon>
        <taxon>Pseudomonadati</taxon>
        <taxon>Bacteroidota</taxon>
        <taxon>Cytophagia</taxon>
        <taxon>Cytophagales</taxon>
        <taxon>Cyclobacteriaceae</taxon>
        <taxon>Cecembia</taxon>
    </lineage>
</organism>
<name>K1LCC1_CECL9</name>
<dbReference type="AlphaFoldDB" id="K1LCC1"/>
<proteinExistence type="predicted"/>